<evidence type="ECO:0000313" key="3">
    <source>
        <dbReference type="Proteomes" id="UP001184853"/>
    </source>
</evidence>
<protein>
    <submittedName>
        <fullName evidence="2">Uncharacterized protein</fullName>
    </submittedName>
</protein>
<keyword evidence="1" id="KW-0732">Signal</keyword>
<dbReference type="Proteomes" id="UP001184853">
    <property type="component" value="Unassembled WGS sequence"/>
</dbReference>
<sequence>MKKNLLLLSTLCLMSTAMYAQSGNVGINTANPGTTLDVNGAITNRETAVAVTGNAATIAANTSQVQLTGAATAAVAITAPAAPNAGQRLVIYNNTTGGFGATLNGFTIANGQAMEFAYSNGGWRATNNGAAPANTAWNILGNTGTNPATNFLGTTDGQGLAFRTNNTEKARILANGNVGIGTTTPNTKLDLGSDVATSKLAIYNNPAGADFYGFGLSGGLLHFHAASTTLTAPPDMVLHSSGQLGINIGATNPTANLDVNGTARVRSTPFIPNTSVATPVYQDANGVISRSSPNGQGNVMSSGTTATIAAGATATVLTGVPDGAAYTVYVSTGSGCSQVALAEFWLLAVNANGYSGLMGKSGMLGGNGTVGPTFTETQNSSTATWNAGACQDGGNNTSLNYRISITPGTPHSIQITNLGNVPRQYSVVLVRIGLF</sequence>
<organism evidence="2 3">
    <name type="scientific">Chryseobacterium geocarposphaerae</name>
    <dbReference type="NCBI Taxonomy" id="1416776"/>
    <lineage>
        <taxon>Bacteria</taxon>
        <taxon>Pseudomonadati</taxon>
        <taxon>Bacteroidota</taxon>
        <taxon>Flavobacteriia</taxon>
        <taxon>Flavobacteriales</taxon>
        <taxon>Weeksellaceae</taxon>
        <taxon>Chryseobacterium group</taxon>
        <taxon>Chryseobacterium</taxon>
    </lineage>
</organism>
<feature type="chain" id="PRO_5047454309" evidence="1">
    <location>
        <begin position="21"/>
        <end position="435"/>
    </location>
</feature>
<reference evidence="2 3" key="1">
    <citation type="submission" date="2023-07" db="EMBL/GenBank/DDBJ databases">
        <title>Sorghum-associated microbial communities from plants grown in Nebraska, USA.</title>
        <authorList>
            <person name="Schachtman D."/>
        </authorList>
    </citation>
    <scope>NUCLEOTIDE SEQUENCE [LARGE SCALE GENOMIC DNA]</scope>
    <source>
        <strain evidence="2 3">DS1709</strain>
    </source>
</reference>
<comment type="caution">
    <text evidence="2">The sequence shown here is derived from an EMBL/GenBank/DDBJ whole genome shotgun (WGS) entry which is preliminary data.</text>
</comment>
<evidence type="ECO:0000313" key="2">
    <source>
        <dbReference type="EMBL" id="MDR6403736.1"/>
    </source>
</evidence>
<dbReference type="RefSeq" id="WP_147297019.1">
    <property type="nucleotide sequence ID" value="NZ_JAVDQS010000001.1"/>
</dbReference>
<evidence type="ECO:0000256" key="1">
    <source>
        <dbReference type="SAM" id="SignalP"/>
    </source>
</evidence>
<proteinExistence type="predicted"/>
<gene>
    <name evidence="2" type="ORF">J2781_000640</name>
</gene>
<keyword evidence="3" id="KW-1185">Reference proteome</keyword>
<accession>A0ABU1LAJ1</accession>
<feature type="signal peptide" evidence="1">
    <location>
        <begin position="1"/>
        <end position="20"/>
    </location>
</feature>
<name>A0ABU1LAJ1_9FLAO</name>
<dbReference type="EMBL" id="JAVDQS010000001">
    <property type="protein sequence ID" value="MDR6403736.1"/>
    <property type="molecule type" value="Genomic_DNA"/>
</dbReference>